<evidence type="ECO:0000256" key="4">
    <source>
        <dbReference type="ARBA" id="ARBA00017286"/>
    </source>
</evidence>
<evidence type="ECO:0000256" key="7">
    <source>
        <dbReference type="ARBA" id="ARBA00023242"/>
    </source>
</evidence>
<evidence type="ECO:0000259" key="9">
    <source>
        <dbReference type="Pfam" id="PF09811"/>
    </source>
</evidence>
<dbReference type="InterPro" id="IPR038881">
    <property type="entry name" value="Yae1-like"/>
</dbReference>
<evidence type="ECO:0000256" key="3">
    <source>
        <dbReference type="ARBA" id="ARBA00007096"/>
    </source>
</evidence>
<evidence type="ECO:0000256" key="1">
    <source>
        <dbReference type="ARBA" id="ARBA00004123"/>
    </source>
</evidence>
<feature type="domain" description="Essential protein Yae1 N-terminal" evidence="9">
    <location>
        <begin position="30"/>
        <end position="69"/>
    </location>
</feature>
<proteinExistence type="inferred from homology"/>
<dbReference type="GO" id="GO:0005737">
    <property type="term" value="C:cytoplasm"/>
    <property type="evidence" value="ECO:0007669"/>
    <property type="project" value="UniProtKB-SubCell"/>
</dbReference>
<dbReference type="InterPro" id="IPR019191">
    <property type="entry name" value="Essential_protein_Yae1_N"/>
</dbReference>
<comment type="subcellular location">
    <subcellularLocation>
        <location evidence="2">Cytoplasm</location>
    </subcellularLocation>
    <subcellularLocation>
        <location evidence="1">Nucleus</location>
    </subcellularLocation>
</comment>
<evidence type="ECO:0000256" key="8">
    <source>
        <dbReference type="SAM" id="MobiDB-lite"/>
    </source>
</evidence>
<dbReference type="Proteomes" id="UP000027073">
    <property type="component" value="Unassembled WGS sequence"/>
</dbReference>
<dbReference type="STRING" id="1137138.A0A067N6V3"/>
<organism evidence="10 11">
    <name type="scientific">Pleurotus ostreatus (strain PC15)</name>
    <name type="common">Oyster mushroom</name>
    <dbReference type="NCBI Taxonomy" id="1137138"/>
    <lineage>
        <taxon>Eukaryota</taxon>
        <taxon>Fungi</taxon>
        <taxon>Dikarya</taxon>
        <taxon>Basidiomycota</taxon>
        <taxon>Agaricomycotina</taxon>
        <taxon>Agaricomycetes</taxon>
        <taxon>Agaricomycetidae</taxon>
        <taxon>Agaricales</taxon>
        <taxon>Pleurotineae</taxon>
        <taxon>Pleurotaceae</taxon>
        <taxon>Pleurotus</taxon>
    </lineage>
</organism>
<dbReference type="AlphaFoldDB" id="A0A067N6V3"/>
<dbReference type="HOGENOM" id="CLU_091047_0_0_1"/>
<dbReference type="VEuPathDB" id="FungiDB:PLEOSDRAFT_1060098"/>
<accession>A0A067N6V3</accession>
<keyword evidence="7" id="KW-0539">Nucleus</keyword>
<evidence type="ECO:0000313" key="11">
    <source>
        <dbReference type="Proteomes" id="UP000027073"/>
    </source>
</evidence>
<name>A0A067N6V3_PLEO1</name>
<evidence type="ECO:0000256" key="2">
    <source>
        <dbReference type="ARBA" id="ARBA00004496"/>
    </source>
</evidence>
<dbReference type="InParanoid" id="A0A067N6V3"/>
<dbReference type="GO" id="GO:0005634">
    <property type="term" value="C:nucleus"/>
    <property type="evidence" value="ECO:0007669"/>
    <property type="project" value="UniProtKB-SubCell"/>
</dbReference>
<feature type="compositionally biased region" description="Polar residues" evidence="8">
    <location>
        <begin position="155"/>
        <end position="165"/>
    </location>
</feature>
<evidence type="ECO:0000313" key="10">
    <source>
        <dbReference type="EMBL" id="KDQ22695.1"/>
    </source>
</evidence>
<dbReference type="PANTHER" id="PTHR18829:SF0">
    <property type="entry name" value="PROTEIN YAE1 HOMOLOG"/>
    <property type="match status" value="1"/>
</dbReference>
<reference evidence="11" key="1">
    <citation type="journal article" date="2014" name="Proc. Natl. Acad. Sci. U.S.A.">
        <title>Extensive sampling of basidiomycete genomes demonstrates inadequacy of the white-rot/brown-rot paradigm for wood decay fungi.</title>
        <authorList>
            <person name="Riley R."/>
            <person name="Salamov A.A."/>
            <person name="Brown D.W."/>
            <person name="Nagy L.G."/>
            <person name="Floudas D."/>
            <person name="Held B.W."/>
            <person name="Levasseur A."/>
            <person name="Lombard V."/>
            <person name="Morin E."/>
            <person name="Otillar R."/>
            <person name="Lindquist E.A."/>
            <person name="Sun H."/>
            <person name="LaButti K.M."/>
            <person name="Schmutz J."/>
            <person name="Jabbour D."/>
            <person name="Luo H."/>
            <person name="Baker S.E."/>
            <person name="Pisabarro A.G."/>
            <person name="Walton J.D."/>
            <person name="Blanchette R.A."/>
            <person name="Henrissat B."/>
            <person name="Martin F."/>
            <person name="Cullen D."/>
            <person name="Hibbett D.S."/>
            <person name="Grigoriev I.V."/>
        </authorList>
    </citation>
    <scope>NUCLEOTIDE SEQUENCE [LARGE SCALE GENOMIC DNA]</scope>
    <source>
        <strain evidence="11">PC15</strain>
    </source>
</reference>
<comment type="similarity">
    <text evidence="3">Belongs to the YAE1 family.</text>
</comment>
<evidence type="ECO:0000256" key="5">
    <source>
        <dbReference type="ARBA" id="ARBA00018400"/>
    </source>
</evidence>
<dbReference type="PANTHER" id="PTHR18829">
    <property type="entry name" value="PROTEIN YAE1 HOMOLOG"/>
    <property type="match status" value="1"/>
</dbReference>
<dbReference type="Pfam" id="PF09811">
    <property type="entry name" value="Yae1_N"/>
    <property type="match status" value="1"/>
</dbReference>
<dbReference type="EMBL" id="KL198014">
    <property type="protein sequence ID" value="KDQ22695.1"/>
    <property type="molecule type" value="Genomic_DNA"/>
</dbReference>
<dbReference type="OrthoDB" id="20086at2759"/>
<feature type="region of interest" description="Disordered" evidence="8">
    <location>
        <begin position="155"/>
        <end position="175"/>
    </location>
</feature>
<evidence type="ECO:0000256" key="6">
    <source>
        <dbReference type="ARBA" id="ARBA00022490"/>
    </source>
</evidence>
<sequence>MESPWDDNPSSDTTRDTEWTKISSEFTNAGYREGITAGKEAALQEGFDAGFANVGAPLGRELGILRGFASALLSYIPTLSQPGAINPNVDLEQMLSSARHIASSLSKVRFTDIAPRDLEAEEHAREHLDAEGIDMEQNPDLEEKRTMEGLEDLLSSMTTSGSPSQAGPKRPTIEDVRSLKEQLQTIAHYVQLDIPNDLN</sequence>
<protein>
    <recommendedName>
        <fullName evidence="5">Protein YAE1</fullName>
    </recommendedName>
    <alternativeName>
        <fullName evidence="4">Protein yae1</fullName>
    </alternativeName>
</protein>
<gene>
    <name evidence="10" type="ORF">PLEOSDRAFT_1060098</name>
</gene>
<keyword evidence="6" id="KW-0963">Cytoplasm</keyword>